<reference evidence="1" key="1">
    <citation type="submission" date="2021-03" db="EMBL/GenBank/DDBJ databases">
        <title>Draft genome sequence of rust myrtle Austropuccinia psidii MF-1, a brazilian biotype.</title>
        <authorList>
            <person name="Quecine M.C."/>
            <person name="Pachon D.M.R."/>
            <person name="Bonatelli M.L."/>
            <person name="Correr F.H."/>
            <person name="Franceschini L.M."/>
            <person name="Leite T.F."/>
            <person name="Margarido G.R.A."/>
            <person name="Almeida C.A."/>
            <person name="Ferrarezi J.A."/>
            <person name="Labate C.A."/>
        </authorList>
    </citation>
    <scope>NUCLEOTIDE SEQUENCE</scope>
    <source>
        <strain evidence="1">MF-1</strain>
    </source>
</reference>
<evidence type="ECO:0000313" key="2">
    <source>
        <dbReference type="Proteomes" id="UP000765509"/>
    </source>
</evidence>
<dbReference type="AlphaFoldDB" id="A0A9Q3HIC0"/>
<accession>A0A9Q3HIC0</accession>
<dbReference type="Proteomes" id="UP000765509">
    <property type="component" value="Unassembled WGS sequence"/>
</dbReference>
<protein>
    <submittedName>
        <fullName evidence="1">Uncharacterized protein</fullName>
    </submittedName>
</protein>
<proteinExistence type="predicted"/>
<dbReference type="OrthoDB" id="3366231at2759"/>
<organism evidence="1 2">
    <name type="scientific">Austropuccinia psidii MF-1</name>
    <dbReference type="NCBI Taxonomy" id="1389203"/>
    <lineage>
        <taxon>Eukaryota</taxon>
        <taxon>Fungi</taxon>
        <taxon>Dikarya</taxon>
        <taxon>Basidiomycota</taxon>
        <taxon>Pucciniomycotina</taxon>
        <taxon>Pucciniomycetes</taxon>
        <taxon>Pucciniales</taxon>
        <taxon>Sphaerophragmiaceae</taxon>
        <taxon>Austropuccinia</taxon>
    </lineage>
</organism>
<name>A0A9Q3HIC0_9BASI</name>
<sequence>MNRKGEIRFGDLRAVNGTQNSTYQDSELASGLLLSDKHYHDCLTEATLWMSWKMLRKLFVIMLCNSPPADPKTLLDDHIEDLPDDCSHFLCHTCLIDEPSETLFQNLAKYFINE</sequence>
<keyword evidence="2" id="KW-1185">Reference proteome</keyword>
<evidence type="ECO:0000313" key="1">
    <source>
        <dbReference type="EMBL" id="MBW0506396.1"/>
    </source>
</evidence>
<gene>
    <name evidence="1" type="ORF">O181_046111</name>
</gene>
<dbReference type="EMBL" id="AVOT02019060">
    <property type="protein sequence ID" value="MBW0506396.1"/>
    <property type="molecule type" value="Genomic_DNA"/>
</dbReference>
<comment type="caution">
    <text evidence="1">The sequence shown here is derived from an EMBL/GenBank/DDBJ whole genome shotgun (WGS) entry which is preliminary data.</text>
</comment>